<dbReference type="EMBL" id="JAUEPN010000005">
    <property type="protein sequence ID" value="KAK3293996.1"/>
    <property type="molecule type" value="Genomic_DNA"/>
</dbReference>
<evidence type="ECO:0000313" key="2">
    <source>
        <dbReference type="EMBL" id="KAK3293996.1"/>
    </source>
</evidence>
<sequence>MPSGMRLRESSMLRVPGRYQEDLGPSHADRPLFVHADVPFNTELSRHCAHPSLPLDYAGVGPSEAERARLAAREAARIEEEEWEGSVERTTDGEGSWEVATNGPATEDGSSDSDGEYRSARSGSRRGGTLRQGQALPLRHNRIVELTTSKPPRFAQPALPAMAAAPTGTTTTPAPPTALAGNTTTTPPAALASTTTPTPPTPSEPPSRPAHVANIPRRKPRQNSAALSDGSGDSIGGSTDGTRPNWADLSDGIKYAIICDMTRTAPLSRAVQSLGLDHVETTSLLGLIAEERKKKTEWAELLTQHPHSAESPPAEELAPLCPVNEGITAGDVRRGRAFLKFLGMGGVAARLGFWEGTGADFHEVQIDDGCRDLVDDFHFLAGSEGEGGSAKRLLNLKGGELLLRLDPPANTVNPLRLRPGAPLVRAKKLGLARVPLSDGLHPMNYTIGGKTGRRYSTLDKSDWPDWEALHDAGVIPEGSLAVFTAHSLVPAEITLLTEEELEVINAIHPIGMLGSASAAELGLDYEASDPPFAVLTTAPAWYDAGRAGRWTDPYPNAPRDWYANPSEDDFPIDLFGDNTSTSGTAVGRQRRRADAHAPTDELEYSQTVAEDEFSWGPAFAEDDDHEMASVSTRPPIRRISAPRMPALPRSRLGITGAHQSAAASVEQRGISEGDPIAAALTRLSVKRSSPSQGDPIAAVLDRLAKTQRPVVRQLAPEVAAIIDELTASVPKTQGRVHFEDDLPASFASRPPIPPRSPVPVIELEYPTDGEESRSEGSVDGPQGGRGPRARPADPDDDEYRPISKRPRARVPRARASNTRKRGRPDSPVAQTPKRPRTGRGPGRPRKYPLPNADLLGPPTPSPKRSITVRGLARQSSEQTATPQHPVTEGAQNPSSSLVANDKAEPEDPFLERPSGEPSITASSVPQGPKRPRSRKKSADEEGEGDEQAVKKRGPAKKRQPKLDEKGVPITPKKGRPRRTGPTFSCDGTKRMRSTEGEEMTRAEFDEVFTRDELVYRPGGNFGGGTFEIKATARATRRAKKLGLANATGTNASNNRAAEGQQNAPTAPGTLGQAASQPSITSTEDSDPQPGLSPPIEQSNQQTPIDIARPNAPTQTTPLPPQPAVTGPRTPTSTSAPAGITTPPAPRKPAAPAPRPRAPRPKPLPSASAAAAITATSATAPAAGAGPAIPPPPVPTAGVDPRVAARVAELNAQCVRYNVATRDRFDSDAAFLAHAEPMAELLFPNLGGGGSGSGGGGGGVAYPPAGLGPRFGGFDSFK</sequence>
<feature type="region of interest" description="Disordered" evidence="1">
    <location>
        <begin position="77"/>
        <end position="141"/>
    </location>
</feature>
<proteinExistence type="predicted"/>
<feature type="region of interest" description="Disordered" evidence="1">
    <location>
        <begin position="741"/>
        <end position="1000"/>
    </location>
</feature>
<feature type="region of interest" description="Disordered" evidence="1">
    <location>
        <begin position="164"/>
        <end position="246"/>
    </location>
</feature>
<dbReference type="GeneID" id="87839323"/>
<dbReference type="AlphaFoldDB" id="A0AAE0HCN1"/>
<dbReference type="PANTHER" id="PTHR48125">
    <property type="entry name" value="LP07818P1"/>
    <property type="match status" value="1"/>
</dbReference>
<organism evidence="2 3">
    <name type="scientific">Chaetomium fimeti</name>
    <dbReference type="NCBI Taxonomy" id="1854472"/>
    <lineage>
        <taxon>Eukaryota</taxon>
        <taxon>Fungi</taxon>
        <taxon>Dikarya</taxon>
        <taxon>Ascomycota</taxon>
        <taxon>Pezizomycotina</taxon>
        <taxon>Sordariomycetes</taxon>
        <taxon>Sordariomycetidae</taxon>
        <taxon>Sordariales</taxon>
        <taxon>Chaetomiaceae</taxon>
        <taxon>Chaetomium</taxon>
    </lineage>
</organism>
<feature type="compositionally biased region" description="Polar residues" evidence="1">
    <location>
        <begin position="873"/>
        <end position="898"/>
    </location>
</feature>
<gene>
    <name evidence="2" type="ORF">B0H64DRAFT_374839</name>
</gene>
<feature type="compositionally biased region" description="Basic residues" evidence="1">
    <location>
        <begin position="950"/>
        <end position="959"/>
    </location>
</feature>
<evidence type="ECO:0000313" key="3">
    <source>
        <dbReference type="Proteomes" id="UP001278766"/>
    </source>
</evidence>
<feature type="compositionally biased region" description="Polar residues" evidence="1">
    <location>
        <begin position="1046"/>
        <end position="1064"/>
    </location>
</feature>
<accession>A0AAE0HCN1</accession>
<feature type="compositionally biased region" description="Pro residues" evidence="1">
    <location>
        <begin position="197"/>
        <end position="208"/>
    </location>
</feature>
<feature type="compositionally biased region" description="Pro residues" evidence="1">
    <location>
        <begin position="1142"/>
        <end position="1163"/>
    </location>
</feature>
<feature type="compositionally biased region" description="Low complexity" evidence="1">
    <location>
        <begin position="1164"/>
        <end position="1186"/>
    </location>
</feature>
<feature type="compositionally biased region" description="Polar residues" evidence="1">
    <location>
        <begin position="1072"/>
        <end position="1082"/>
    </location>
</feature>
<evidence type="ECO:0000256" key="1">
    <source>
        <dbReference type="SAM" id="MobiDB-lite"/>
    </source>
</evidence>
<dbReference type="PANTHER" id="PTHR48125:SF10">
    <property type="entry name" value="OS12G0136300 PROTEIN"/>
    <property type="match status" value="1"/>
</dbReference>
<feature type="compositionally biased region" description="Low complexity" evidence="1">
    <location>
        <begin position="164"/>
        <end position="196"/>
    </location>
</feature>
<dbReference type="RefSeq" id="XP_062657510.1">
    <property type="nucleotide sequence ID" value="XM_062802375.1"/>
</dbReference>
<reference evidence="2" key="2">
    <citation type="submission" date="2023-06" db="EMBL/GenBank/DDBJ databases">
        <authorList>
            <consortium name="Lawrence Berkeley National Laboratory"/>
            <person name="Haridas S."/>
            <person name="Hensen N."/>
            <person name="Bonometti L."/>
            <person name="Westerberg I."/>
            <person name="Brannstrom I.O."/>
            <person name="Guillou S."/>
            <person name="Cros-Aarteil S."/>
            <person name="Calhoun S."/>
            <person name="Kuo A."/>
            <person name="Mondo S."/>
            <person name="Pangilinan J."/>
            <person name="Riley R."/>
            <person name="Labutti K."/>
            <person name="Andreopoulos B."/>
            <person name="Lipzen A."/>
            <person name="Chen C."/>
            <person name="Yanf M."/>
            <person name="Daum C."/>
            <person name="Ng V."/>
            <person name="Clum A."/>
            <person name="Steindorff A."/>
            <person name="Ohm R."/>
            <person name="Martin F."/>
            <person name="Silar P."/>
            <person name="Natvig D."/>
            <person name="Lalanne C."/>
            <person name="Gautier V."/>
            <person name="Ament-Velasquez S.L."/>
            <person name="Kruys A."/>
            <person name="Hutchinson M.I."/>
            <person name="Powell A.J."/>
            <person name="Barry K."/>
            <person name="Miller A.N."/>
            <person name="Grigoriev I.V."/>
            <person name="Debuchy R."/>
            <person name="Gladieux P."/>
            <person name="Thoren M.H."/>
            <person name="Johannesson H."/>
        </authorList>
    </citation>
    <scope>NUCLEOTIDE SEQUENCE</scope>
    <source>
        <strain evidence="2">CBS 168.71</strain>
    </source>
</reference>
<feature type="region of interest" description="Disordered" evidence="1">
    <location>
        <begin position="574"/>
        <end position="607"/>
    </location>
</feature>
<reference evidence="2" key="1">
    <citation type="journal article" date="2023" name="Mol. Phylogenet. Evol.">
        <title>Genome-scale phylogeny and comparative genomics of the fungal order Sordariales.</title>
        <authorList>
            <person name="Hensen N."/>
            <person name="Bonometti L."/>
            <person name="Westerberg I."/>
            <person name="Brannstrom I.O."/>
            <person name="Guillou S."/>
            <person name="Cros-Aarteil S."/>
            <person name="Calhoun S."/>
            <person name="Haridas S."/>
            <person name="Kuo A."/>
            <person name="Mondo S."/>
            <person name="Pangilinan J."/>
            <person name="Riley R."/>
            <person name="LaButti K."/>
            <person name="Andreopoulos B."/>
            <person name="Lipzen A."/>
            <person name="Chen C."/>
            <person name="Yan M."/>
            <person name="Daum C."/>
            <person name="Ng V."/>
            <person name="Clum A."/>
            <person name="Steindorff A."/>
            <person name="Ohm R.A."/>
            <person name="Martin F."/>
            <person name="Silar P."/>
            <person name="Natvig D.O."/>
            <person name="Lalanne C."/>
            <person name="Gautier V."/>
            <person name="Ament-Velasquez S.L."/>
            <person name="Kruys A."/>
            <person name="Hutchinson M.I."/>
            <person name="Powell A.J."/>
            <person name="Barry K."/>
            <person name="Miller A.N."/>
            <person name="Grigoriev I.V."/>
            <person name="Debuchy R."/>
            <person name="Gladieux P."/>
            <person name="Hiltunen Thoren M."/>
            <person name="Johannesson H."/>
        </authorList>
    </citation>
    <scope>NUCLEOTIDE SEQUENCE</scope>
    <source>
        <strain evidence="2">CBS 168.71</strain>
    </source>
</reference>
<feature type="region of interest" description="Disordered" evidence="1">
    <location>
        <begin position="1041"/>
        <end position="1198"/>
    </location>
</feature>
<keyword evidence="3" id="KW-1185">Reference proteome</keyword>
<feature type="compositionally biased region" description="Basic and acidic residues" evidence="1">
    <location>
        <begin position="987"/>
        <end position="1000"/>
    </location>
</feature>
<dbReference type="Proteomes" id="UP001278766">
    <property type="component" value="Unassembled WGS sequence"/>
</dbReference>
<feature type="compositionally biased region" description="Basic and acidic residues" evidence="1">
    <location>
        <begin position="901"/>
        <end position="914"/>
    </location>
</feature>
<comment type="caution">
    <text evidence="2">The sequence shown here is derived from an EMBL/GenBank/DDBJ whole genome shotgun (WGS) entry which is preliminary data.</text>
</comment>
<feature type="compositionally biased region" description="Basic residues" evidence="1">
    <location>
        <begin position="802"/>
        <end position="822"/>
    </location>
</feature>
<name>A0AAE0HCN1_9PEZI</name>
<feature type="compositionally biased region" description="Basic residues" evidence="1">
    <location>
        <begin position="833"/>
        <end position="846"/>
    </location>
</feature>
<protein>
    <submittedName>
        <fullName evidence="2">Uncharacterized protein</fullName>
    </submittedName>
</protein>